<gene>
    <name evidence="3" type="ORF">M3P21_09930</name>
</gene>
<dbReference type="Proteomes" id="UP001203880">
    <property type="component" value="Unassembled WGS sequence"/>
</dbReference>
<protein>
    <recommendedName>
        <fullName evidence="2">RNase NYN domain-containing protein</fullName>
    </recommendedName>
</protein>
<feature type="domain" description="RNase NYN" evidence="2">
    <location>
        <begin position="40"/>
        <end position="151"/>
    </location>
</feature>
<evidence type="ECO:0000313" key="3">
    <source>
        <dbReference type="EMBL" id="MCL6283847.1"/>
    </source>
</evidence>
<sequence length="188" mass="20846">MILLHDHLLNARSDGRAAIAPAKPSRSNGRQANAKRDRSKNWIVLDGSNVMYWKDGTPQIDTVREVVDHLTRLGYAPGVMFDANAGYLISGTYRHDEPLSRMPGLPEERVMVVPKGVPADPYILTAARDLGAGIVTNDRYRDWVDDHPEITKPGHLIRGGYRSGRLWLDLGVAKKRKSTADAVSEHVS</sequence>
<dbReference type="Gene3D" id="3.40.50.11980">
    <property type="match status" value="1"/>
</dbReference>
<name>A0ABT0Q341_9RHOB</name>
<proteinExistence type="predicted"/>
<evidence type="ECO:0000259" key="2">
    <source>
        <dbReference type="Pfam" id="PF11977"/>
    </source>
</evidence>
<reference evidence="3" key="1">
    <citation type="submission" date="2022-05" db="EMBL/GenBank/DDBJ databases">
        <authorList>
            <person name="Park J.-S."/>
        </authorList>
    </citation>
    <scope>NUCLEOTIDE SEQUENCE</scope>
    <source>
        <strain evidence="3">2012CJ41-6</strain>
    </source>
</reference>
<evidence type="ECO:0000313" key="4">
    <source>
        <dbReference type="Proteomes" id="UP001203880"/>
    </source>
</evidence>
<accession>A0ABT0Q341</accession>
<dbReference type="InterPro" id="IPR021869">
    <property type="entry name" value="RNase_Zc3h12_NYN"/>
</dbReference>
<feature type="region of interest" description="Disordered" evidence="1">
    <location>
        <begin position="15"/>
        <end position="38"/>
    </location>
</feature>
<dbReference type="EMBL" id="JAMFMB010000010">
    <property type="protein sequence ID" value="MCL6283847.1"/>
    <property type="molecule type" value="Genomic_DNA"/>
</dbReference>
<dbReference type="Pfam" id="PF11977">
    <property type="entry name" value="RNase_Zc3h12a"/>
    <property type="match status" value="1"/>
</dbReference>
<comment type="caution">
    <text evidence="3">The sequence shown here is derived from an EMBL/GenBank/DDBJ whole genome shotgun (WGS) entry which is preliminary data.</text>
</comment>
<organism evidence="3 4">
    <name type="scientific">Ruegeria spongiae</name>
    <dbReference type="NCBI Taxonomy" id="2942209"/>
    <lineage>
        <taxon>Bacteria</taxon>
        <taxon>Pseudomonadati</taxon>
        <taxon>Pseudomonadota</taxon>
        <taxon>Alphaproteobacteria</taxon>
        <taxon>Rhodobacterales</taxon>
        <taxon>Roseobacteraceae</taxon>
        <taxon>Ruegeria</taxon>
    </lineage>
</organism>
<dbReference type="RefSeq" id="WP_249709718.1">
    <property type="nucleotide sequence ID" value="NZ_JAMFMB010000010.1"/>
</dbReference>
<evidence type="ECO:0000256" key="1">
    <source>
        <dbReference type="SAM" id="MobiDB-lite"/>
    </source>
</evidence>
<keyword evidence="4" id="KW-1185">Reference proteome</keyword>